<dbReference type="EMBL" id="JBBUTG010000001">
    <property type="protein sequence ID" value="MEK8029748.1"/>
    <property type="molecule type" value="Genomic_DNA"/>
</dbReference>
<dbReference type="CDD" id="cd04211">
    <property type="entry name" value="Cupredoxin_like_2"/>
    <property type="match status" value="1"/>
</dbReference>
<sequence>MNKTLPTAAASSPASGPVRALAWALAVAAWLAPLAPAQAHGNEDHAAPRSYDPRQVDDTAFGREGDPKKVVRTIRVDMADSMRFTPAQVTIKRGQTVRFVVHNGGKVLHEMVLGTVEALKEHAELMKKFPDMEHADPNMAHVKPGATGEIVWQFTQAGRFQFACLQPGHFEAGMVGSVDVQ</sequence>
<keyword evidence="4" id="KW-0186">Copper</keyword>
<evidence type="ECO:0000313" key="9">
    <source>
        <dbReference type="Proteomes" id="UP001371218"/>
    </source>
</evidence>
<evidence type="ECO:0000256" key="6">
    <source>
        <dbReference type="SAM" id="SignalP"/>
    </source>
</evidence>
<organism evidence="8 9">
    <name type="scientific">Ideonella lacteola</name>
    <dbReference type="NCBI Taxonomy" id="2984193"/>
    <lineage>
        <taxon>Bacteria</taxon>
        <taxon>Pseudomonadati</taxon>
        <taxon>Pseudomonadota</taxon>
        <taxon>Betaproteobacteria</taxon>
        <taxon>Burkholderiales</taxon>
        <taxon>Sphaerotilaceae</taxon>
        <taxon>Ideonella</taxon>
    </lineage>
</organism>
<dbReference type="SUPFAM" id="SSF49503">
    <property type="entry name" value="Cupredoxins"/>
    <property type="match status" value="1"/>
</dbReference>
<protein>
    <submittedName>
        <fullName evidence="8">Cupredoxin family protein</fullName>
    </submittedName>
</protein>
<keyword evidence="9" id="KW-1185">Reference proteome</keyword>
<keyword evidence="3" id="KW-0574">Periplasm</keyword>
<dbReference type="InterPro" id="IPR000923">
    <property type="entry name" value="BlueCu_1"/>
</dbReference>
<accession>A0ABU9BJT6</accession>
<dbReference type="Pfam" id="PF00127">
    <property type="entry name" value="Copper-bind"/>
    <property type="match status" value="1"/>
</dbReference>
<feature type="region of interest" description="Disordered" evidence="5">
    <location>
        <begin position="40"/>
        <end position="64"/>
    </location>
</feature>
<comment type="caution">
    <text evidence="8">The sequence shown here is derived from an EMBL/GenBank/DDBJ whole genome shotgun (WGS) entry which is preliminary data.</text>
</comment>
<feature type="domain" description="Blue (type 1) copper" evidence="7">
    <location>
        <begin position="75"/>
        <end position="181"/>
    </location>
</feature>
<keyword evidence="2" id="KW-0479">Metal-binding</keyword>
<dbReference type="Proteomes" id="UP001371218">
    <property type="component" value="Unassembled WGS sequence"/>
</dbReference>
<reference evidence="8 9" key="1">
    <citation type="submission" date="2024-04" db="EMBL/GenBank/DDBJ databases">
        <title>Novel species of the genus Ideonella isolated from streams.</title>
        <authorList>
            <person name="Lu H."/>
        </authorList>
    </citation>
    <scope>NUCLEOTIDE SEQUENCE [LARGE SCALE GENOMIC DNA]</scope>
    <source>
        <strain evidence="8 9">DXS29W</strain>
    </source>
</reference>
<proteinExistence type="predicted"/>
<dbReference type="RefSeq" id="WP_341424082.1">
    <property type="nucleotide sequence ID" value="NZ_JBBUTG010000001.1"/>
</dbReference>
<keyword evidence="6" id="KW-0732">Signal</keyword>
<comment type="subcellular location">
    <subcellularLocation>
        <location evidence="1">Periplasm</location>
    </subcellularLocation>
</comment>
<dbReference type="PANTHER" id="PTHR38439">
    <property type="entry name" value="AURACYANIN-B"/>
    <property type="match status" value="1"/>
</dbReference>
<dbReference type="InterPro" id="IPR008972">
    <property type="entry name" value="Cupredoxin"/>
</dbReference>
<feature type="compositionally biased region" description="Basic and acidic residues" evidence="5">
    <location>
        <begin position="41"/>
        <end position="64"/>
    </location>
</feature>
<evidence type="ECO:0000256" key="4">
    <source>
        <dbReference type="ARBA" id="ARBA00023008"/>
    </source>
</evidence>
<feature type="signal peptide" evidence="6">
    <location>
        <begin position="1"/>
        <end position="39"/>
    </location>
</feature>
<evidence type="ECO:0000256" key="5">
    <source>
        <dbReference type="SAM" id="MobiDB-lite"/>
    </source>
</evidence>
<dbReference type="PANTHER" id="PTHR38439:SF3">
    <property type="entry name" value="COPPER-RESISTANT CUPROPROTEIN COPI"/>
    <property type="match status" value="1"/>
</dbReference>
<evidence type="ECO:0000256" key="2">
    <source>
        <dbReference type="ARBA" id="ARBA00022723"/>
    </source>
</evidence>
<dbReference type="Gene3D" id="2.60.40.420">
    <property type="entry name" value="Cupredoxins - blue copper proteins"/>
    <property type="match status" value="1"/>
</dbReference>
<gene>
    <name evidence="8" type="ORF">AACH06_02850</name>
</gene>
<dbReference type="InterPro" id="IPR050845">
    <property type="entry name" value="Cu-binding_ET"/>
</dbReference>
<evidence type="ECO:0000256" key="1">
    <source>
        <dbReference type="ARBA" id="ARBA00004418"/>
    </source>
</evidence>
<evidence type="ECO:0000259" key="7">
    <source>
        <dbReference type="Pfam" id="PF00127"/>
    </source>
</evidence>
<name>A0ABU9BJT6_9BURK</name>
<evidence type="ECO:0000256" key="3">
    <source>
        <dbReference type="ARBA" id="ARBA00022764"/>
    </source>
</evidence>
<feature type="chain" id="PRO_5045334112" evidence="6">
    <location>
        <begin position="40"/>
        <end position="181"/>
    </location>
</feature>
<evidence type="ECO:0000313" key="8">
    <source>
        <dbReference type="EMBL" id="MEK8029748.1"/>
    </source>
</evidence>